<evidence type="ECO:0008006" key="4">
    <source>
        <dbReference type="Google" id="ProtNLM"/>
    </source>
</evidence>
<reference evidence="2 3" key="1">
    <citation type="submission" date="2019-08" db="EMBL/GenBank/DDBJ databases">
        <title>Complete genome sequence of Kushneria sp. YCWA18, a halophilic phosphate-solubilizing bacterium isolated from Daqiao saltern in China.</title>
        <authorList>
            <person name="Du G.-X."/>
            <person name="Qu L.-Y."/>
        </authorList>
    </citation>
    <scope>NUCLEOTIDE SEQUENCE [LARGE SCALE GENOMIC DNA]</scope>
    <source>
        <strain evidence="2 3">YCWA18</strain>
    </source>
</reference>
<name>A0A5C1A573_9GAMM</name>
<evidence type="ECO:0000313" key="2">
    <source>
        <dbReference type="EMBL" id="QEL12269.1"/>
    </source>
</evidence>
<evidence type="ECO:0000256" key="1">
    <source>
        <dbReference type="SAM" id="SignalP"/>
    </source>
</evidence>
<dbReference type="KEGG" id="kuy:FY550_14730"/>
<gene>
    <name evidence="2" type="ORF">FY550_14730</name>
</gene>
<dbReference type="Proteomes" id="UP000322553">
    <property type="component" value="Chromosome"/>
</dbReference>
<feature type="chain" id="PRO_5022720678" description="Lipoprotein" evidence="1">
    <location>
        <begin position="20"/>
        <end position="120"/>
    </location>
</feature>
<accession>A0A5C1A573</accession>
<proteinExistence type="predicted"/>
<organism evidence="2 3">
    <name type="scientific">Kushneria phosphatilytica</name>
    <dbReference type="NCBI Taxonomy" id="657387"/>
    <lineage>
        <taxon>Bacteria</taxon>
        <taxon>Pseudomonadati</taxon>
        <taxon>Pseudomonadota</taxon>
        <taxon>Gammaproteobacteria</taxon>
        <taxon>Oceanospirillales</taxon>
        <taxon>Halomonadaceae</taxon>
        <taxon>Kushneria</taxon>
    </lineage>
</organism>
<sequence length="120" mass="13280">MLLRITLLLACLWVLNACANDVPQELSRPAAAPLEVDTHPGNDADDLQRACADTMLAYSPVDHATDVHARAMSQENDSIVIVQAVLLGLSRFDPRLPVTYRCDYHDGRLVRGRWLQGLSD</sequence>
<evidence type="ECO:0000313" key="3">
    <source>
        <dbReference type="Proteomes" id="UP000322553"/>
    </source>
</evidence>
<protein>
    <recommendedName>
        <fullName evidence="4">Lipoprotein</fullName>
    </recommendedName>
</protein>
<feature type="signal peptide" evidence="1">
    <location>
        <begin position="1"/>
        <end position="19"/>
    </location>
</feature>
<keyword evidence="3" id="KW-1185">Reference proteome</keyword>
<dbReference type="EMBL" id="CP043420">
    <property type="protein sequence ID" value="QEL12269.1"/>
    <property type="molecule type" value="Genomic_DNA"/>
</dbReference>
<dbReference type="RefSeq" id="WP_149054632.1">
    <property type="nucleotide sequence ID" value="NZ_CP043420.1"/>
</dbReference>
<dbReference type="AlphaFoldDB" id="A0A5C1A573"/>
<keyword evidence="1" id="KW-0732">Signal</keyword>